<comment type="similarity">
    <text evidence="2">Belongs to the GMC oxidoreductase family.</text>
</comment>
<dbReference type="Gene3D" id="3.50.50.60">
    <property type="entry name" value="FAD/NAD(P)-binding domain"/>
    <property type="match status" value="2"/>
</dbReference>
<comment type="caution">
    <text evidence="8">The sequence shown here is derived from an EMBL/GenBank/DDBJ whole genome shotgun (WGS) entry which is preliminary data.</text>
</comment>
<dbReference type="SUPFAM" id="SSF54373">
    <property type="entry name" value="FAD-linked reductases, C-terminal domain"/>
    <property type="match status" value="1"/>
</dbReference>
<dbReference type="SUPFAM" id="SSF51905">
    <property type="entry name" value="FAD/NAD(P)-binding domain"/>
    <property type="match status" value="1"/>
</dbReference>
<dbReference type="AlphaFoldDB" id="A0A5C7FVG5"/>
<dbReference type="InterPro" id="IPR007867">
    <property type="entry name" value="GMC_OxRtase_C"/>
</dbReference>
<evidence type="ECO:0000256" key="4">
    <source>
        <dbReference type="ARBA" id="ARBA00022827"/>
    </source>
</evidence>
<dbReference type="Proteomes" id="UP000321907">
    <property type="component" value="Unassembled WGS sequence"/>
</dbReference>
<evidence type="ECO:0000256" key="5">
    <source>
        <dbReference type="ARBA" id="ARBA00023002"/>
    </source>
</evidence>
<dbReference type="RefSeq" id="WP_147930651.1">
    <property type="nucleotide sequence ID" value="NZ_VOXD01000013.1"/>
</dbReference>
<comment type="cofactor">
    <cofactor evidence="1">
        <name>FAD</name>
        <dbReference type="ChEBI" id="CHEBI:57692"/>
    </cofactor>
</comment>
<keyword evidence="9" id="KW-1185">Reference proteome</keyword>
<evidence type="ECO:0000256" key="2">
    <source>
        <dbReference type="ARBA" id="ARBA00010790"/>
    </source>
</evidence>
<protein>
    <submittedName>
        <fullName evidence="8">GMC family oxidoreductase</fullName>
    </submittedName>
</protein>
<dbReference type="GO" id="GO:0050660">
    <property type="term" value="F:flavin adenine dinucleotide binding"/>
    <property type="evidence" value="ECO:0007669"/>
    <property type="project" value="InterPro"/>
</dbReference>
<sequence length="573" mass="63820">MKGKEQNTYDAIVVGTGISGGWAAMELCRKGLKTLVLERGPELKHGDYPTANLDTWELPYNNRLPRETIEKHYPKLSRKDYIMRQSSVHHFCKDDEYPYTEKRKFDWIRGYHTGGRSVMWGRHCYRLSDLDFEANAKEGVGIDWPIRYADLAPWYDYVSRFVGIAGQKENLAHLPDGPFLPGVPMNCVEEQFRDAVHKKFPARRVTVGRVAHLTAYDPKVHLGTRGACQYRNRCIRGCPFGGYFSSVSSTIPVAEETGNMTLIHNAAVREVIYDADKKQAAGVRVRLSDTGDDVEFFSRGVVFLNASTLNSAAILLASKSDAQPNGLGNDSDMVGRNIMDHHHRTGARGSIEGFEDKAVKGRNPSGLYIPRFVNLGKDSKRDYLRGFGYQGGGHRGSWHHVVKELSVAPGPDLKAALTQPGGWSIGFNAFGESLPNENNRITLNYDVVDKDGLPTLTMDCAFGENERLMRKEMKVYAAEMLEAAGAKNVSMYEQEAHPGFSIHEMGSARMGRDPETSVLNKHNQIWNCKNLYVTDGSAMTSAGCVNPSLTYMAMTARAVDHAVKELNRRELGG</sequence>
<dbReference type="InterPro" id="IPR000172">
    <property type="entry name" value="GMC_OxRdtase_N"/>
</dbReference>
<dbReference type="InterPro" id="IPR036188">
    <property type="entry name" value="FAD/NAD-bd_sf"/>
</dbReference>
<dbReference type="PANTHER" id="PTHR42784:SF1">
    <property type="entry name" value="PYRANOSE 2-OXIDASE"/>
    <property type="match status" value="1"/>
</dbReference>
<keyword evidence="3" id="KW-0285">Flavoprotein</keyword>
<dbReference type="OrthoDB" id="9787779at2"/>
<evidence type="ECO:0000313" key="9">
    <source>
        <dbReference type="Proteomes" id="UP000321907"/>
    </source>
</evidence>
<accession>A0A5C7FVG5</accession>
<gene>
    <name evidence="8" type="ORF">FUA23_10275</name>
</gene>
<organism evidence="8 9">
    <name type="scientific">Neolewinella aurantiaca</name>
    <dbReference type="NCBI Taxonomy" id="2602767"/>
    <lineage>
        <taxon>Bacteria</taxon>
        <taxon>Pseudomonadati</taxon>
        <taxon>Bacteroidota</taxon>
        <taxon>Saprospiria</taxon>
        <taxon>Saprospirales</taxon>
        <taxon>Lewinellaceae</taxon>
        <taxon>Neolewinella</taxon>
    </lineage>
</organism>
<evidence type="ECO:0000313" key="8">
    <source>
        <dbReference type="EMBL" id="TXF89577.1"/>
    </source>
</evidence>
<dbReference type="PANTHER" id="PTHR42784">
    <property type="entry name" value="PYRANOSE 2-OXIDASE"/>
    <property type="match status" value="1"/>
</dbReference>
<dbReference type="InterPro" id="IPR051473">
    <property type="entry name" value="P2Ox-like"/>
</dbReference>
<feature type="domain" description="Glucose-methanol-choline oxidoreductase C-terminal" evidence="7">
    <location>
        <begin position="435"/>
        <end position="554"/>
    </location>
</feature>
<evidence type="ECO:0000259" key="6">
    <source>
        <dbReference type="Pfam" id="PF00732"/>
    </source>
</evidence>
<dbReference type="GO" id="GO:0016614">
    <property type="term" value="F:oxidoreductase activity, acting on CH-OH group of donors"/>
    <property type="evidence" value="ECO:0007669"/>
    <property type="project" value="InterPro"/>
</dbReference>
<evidence type="ECO:0000256" key="3">
    <source>
        <dbReference type="ARBA" id="ARBA00022630"/>
    </source>
</evidence>
<dbReference type="Pfam" id="PF00732">
    <property type="entry name" value="GMC_oxred_N"/>
    <property type="match status" value="1"/>
</dbReference>
<reference evidence="8 9" key="1">
    <citation type="submission" date="2019-08" db="EMBL/GenBank/DDBJ databases">
        <title>Lewinella sp. strain SSH13 Genome sequencing and assembly.</title>
        <authorList>
            <person name="Kim I."/>
        </authorList>
    </citation>
    <scope>NUCLEOTIDE SEQUENCE [LARGE SCALE GENOMIC DNA]</scope>
    <source>
        <strain evidence="8 9">SSH13</strain>
    </source>
</reference>
<keyword evidence="4" id="KW-0274">FAD</keyword>
<dbReference type="EMBL" id="VOXD01000013">
    <property type="protein sequence ID" value="TXF89577.1"/>
    <property type="molecule type" value="Genomic_DNA"/>
</dbReference>
<proteinExistence type="inferred from homology"/>
<feature type="domain" description="Glucose-methanol-choline oxidoreductase N-terminal" evidence="6">
    <location>
        <begin position="85"/>
        <end position="342"/>
    </location>
</feature>
<name>A0A5C7FVG5_9BACT</name>
<evidence type="ECO:0000256" key="1">
    <source>
        <dbReference type="ARBA" id="ARBA00001974"/>
    </source>
</evidence>
<dbReference type="Pfam" id="PF05199">
    <property type="entry name" value="GMC_oxred_C"/>
    <property type="match status" value="1"/>
</dbReference>
<keyword evidence="5" id="KW-0560">Oxidoreductase</keyword>
<evidence type="ECO:0000259" key="7">
    <source>
        <dbReference type="Pfam" id="PF05199"/>
    </source>
</evidence>